<dbReference type="PANTHER" id="PTHR48100:SF62">
    <property type="entry name" value="GLUCOSYL-3-PHOSPHOGLYCERATE PHOSPHATASE"/>
    <property type="match status" value="1"/>
</dbReference>
<dbReference type="Pfam" id="PF00300">
    <property type="entry name" value="His_Phos_1"/>
    <property type="match status" value="1"/>
</dbReference>
<evidence type="ECO:0000256" key="1">
    <source>
        <dbReference type="PIRSR" id="PIRSR613078-2"/>
    </source>
</evidence>
<feature type="binding site" evidence="1">
    <location>
        <begin position="8"/>
        <end position="15"/>
    </location>
    <ligand>
        <name>substrate</name>
    </ligand>
</feature>
<dbReference type="PANTHER" id="PTHR48100">
    <property type="entry name" value="BROAD-SPECIFICITY PHOSPHATASE YOR283W-RELATED"/>
    <property type="match status" value="1"/>
</dbReference>
<accession>A0A7V6A4Z9</accession>
<dbReference type="CDD" id="cd07067">
    <property type="entry name" value="HP_PGM_like"/>
    <property type="match status" value="1"/>
</dbReference>
<dbReference type="GO" id="GO:0005737">
    <property type="term" value="C:cytoplasm"/>
    <property type="evidence" value="ECO:0007669"/>
    <property type="project" value="TreeGrafter"/>
</dbReference>
<dbReference type="InterPro" id="IPR013078">
    <property type="entry name" value="His_Pase_superF_clade-1"/>
</dbReference>
<reference evidence="2" key="1">
    <citation type="journal article" date="2020" name="mSystems">
        <title>Genome- and Community-Level Interaction Insights into Carbon Utilization and Element Cycling Functions of Hydrothermarchaeota in Hydrothermal Sediment.</title>
        <authorList>
            <person name="Zhou Z."/>
            <person name="Liu Y."/>
            <person name="Xu W."/>
            <person name="Pan J."/>
            <person name="Luo Z.H."/>
            <person name="Li M."/>
        </authorList>
    </citation>
    <scope>NUCLEOTIDE SEQUENCE [LARGE SCALE GENOMIC DNA]</scope>
    <source>
        <strain evidence="2">SpSt-767</strain>
    </source>
</reference>
<dbReference type="EMBL" id="DTGR01000163">
    <property type="protein sequence ID" value="HHS30108.1"/>
    <property type="molecule type" value="Genomic_DNA"/>
</dbReference>
<dbReference type="SUPFAM" id="SSF53254">
    <property type="entry name" value="Phosphoglycerate mutase-like"/>
    <property type="match status" value="1"/>
</dbReference>
<protein>
    <submittedName>
        <fullName evidence="2">Histidine phosphatase family protein</fullName>
    </submittedName>
</protein>
<feature type="binding site" evidence="1">
    <location>
        <position position="58"/>
    </location>
    <ligand>
        <name>substrate</name>
    </ligand>
</feature>
<dbReference type="InterPro" id="IPR029033">
    <property type="entry name" value="His_PPase_superfam"/>
</dbReference>
<comment type="caution">
    <text evidence="2">The sequence shown here is derived from an EMBL/GenBank/DDBJ whole genome shotgun (WGS) entry which is preliminary data.</text>
</comment>
<dbReference type="Gene3D" id="3.40.50.1240">
    <property type="entry name" value="Phosphoglycerate mutase-like"/>
    <property type="match status" value="1"/>
</dbReference>
<dbReference type="InterPro" id="IPR050275">
    <property type="entry name" value="PGM_Phosphatase"/>
</dbReference>
<dbReference type="SMART" id="SM00855">
    <property type="entry name" value="PGAM"/>
    <property type="match status" value="1"/>
</dbReference>
<dbReference type="AlphaFoldDB" id="A0A7V6A4Z9"/>
<proteinExistence type="predicted"/>
<organism evidence="2">
    <name type="scientific">Desulfobacca acetoxidans</name>
    <dbReference type="NCBI Taxonomy" id="60893"/>
    <lineage>
        <taxon>Bacteria</taxon>
        <taxon>Pseudomonadati</taxon>
        <taxon>Thermodesulfobacteriota</taxon>
        <taxon>Desulfobaccia</taxon>
        <taxon>Desulfobaccales</taxon>
        <taxon>Desulfobaccaceae</taxon>
        <taxon>Desulfobacca</taxon>
    </lineage>
</organism>
<gene>
    <name evidence="2" type="ORF">ENV52_10460</name>
</gene>
<sequence length="217" mass="24526">MTQIILARHGNTPWNKDKIFRGSKDIPLDDQGREEARALAAWLQDESIQAAYTSPLSRSRDTALAIAGPRGLEVVDLPGLADLCYGDWEGLPLKEVKVKYADLYRQWEAAPHTVRFPNGETLEELRTRGLAAVNEVVQRHPDQTVLLVGHRAVNKVIIAGLIGLDNSHFWRIAQDTTCINRFRLVADPQWPDKTWYVISMNDVCHLRGMKRGAFVDF</sequence>
<dbReference type="GO" id="GO:0016791">
    <property type="term" value="F:phosphatase activity"/>
    <property type="evidence" value="ECO:0007669"/>
    <property type="project" value="TreeGrafter"/>
</dbReference>
<evidence type="ECO:0000313" key="2">
    <source>
        <dbReference type="EMBL" id="HHS30108.1"/>
    </source>
</evidence>
<name>A0A7V6A4Z9_9BACT</name>